<reference evidence="6 7" key="1">
    <citation type="submission" date="2013-02" db="EMBL/GenBank/DDBJ databases">
        <title>The Genome Sequence of Acinetobacter bouvetii CIP 107468.</title>
        <authorList>
            <consortium name="The Broad Institute Genome Sequencing Platform"/>
            <consortium name="The Broad Institute Genome Sequencing Center for Infectious Disease"/>
            <person name="Cerqueira G."/>
            <person name="Feldgarden M."/>
            <person name="Courvalin P."/>
            <person name="Perichon B."/>
            <person name="Grillot-Courvalin C."/>
            <person name="Clermont D."/>
            <person name="Rocha E."/>
            <person name="Yoon E.-J."/>
            <person name="Nemec A."/>
            <person name="Walker B."/>
            <person name="Young S.K."/>
            <person name="Zeng Q."/>
            <person name="Gargeya S."/>
            <person name="Fitzgerald M."/>
            <person name="Haas B."/>
            <person name="Abouelleil A."/>
            <person name="Alvarado L."/>
            <person name="Arachchi H.M."/>
            <person name="Berlin A.M."/>
            <person name="Chapman S.B."/>
            <person name="Dewar J."/>
            <person name="Goldberg J."/>
            <person name="Griggs A."/>
            <person name="Gujja S."/>
            <person name="Hansen M."/>
            <person name="Howarth C."/>
            <person name="Imamovic A."/>
            <person name="Larimer J."/>
            <person name="McCowan C."/>
            <person name="Murphy C."/>
            <person name="Neiman D."/>
            <person name="Pearson M."/>
            <person name="Priest M."/>
            <person name="Roberts A."/>
            <person name="Saif S."/>
            <person name="Shea T."/>
            <person name="Sisk P."/>
            <person name="Sykes S."/>
            <person name="Wortman J."/>
            <person name="Nusbaum C."/>
            <person name="Birren B."/>
        </authorList>
    </citation>
    <scope>NUCLEOTIDE SEQUENCE [LARGE SCALE GENOMIC DNA]</scope>
    <source>
        <strain evidence="6 7">CIP 107468</strain>
    </source>
</reference>
<dbReference type="Pfam" id="PF07963">
    <property type="entry name" value="N_methyl"/>
    <property type="match status" value="1"/>
</dbReference>
<dbReference type="SUPFAM" id="SSF54523">
    <property type="entry name" value="Pili subunits"/>
    <property type="match status" value="1"/>
</dbReference>
<dbReference type="NCBIfam" id="TIGR02532">
    <property type="entry name" value="IV_pilin_GFxxxE"/>
    <property type="match status" value="1"/>
</dbReference>
<dbReference type="OrthoDB" id="115249at2"/>
<organism evidence="6 7">
    <name type="scientific">Acinetobacter bouvetii DSM 14964 = CIP 107468</name>
    <dbReference type="NCBI Taxonomy" id="1120925"/>
    <lineage>
        <taxon>Bacteria</taxon>
        <taxon>Pseudomonadati</taxon>
        <taxon>Pseudomonadota</taxon>
        <taxon>Gammaproteobacteria</taxon>
        <taxon>Moraxellales</taxon>
        <taxon>Moraxellaceae</taxon>
        <taxon>Acinetobacter</taxon>
    </lineage>
</organism>
<evidence type="ECO:0000256" key="1">
    <source>
        <dbReference type="ARBA" id="ARBA00005233"/>
    </source>
</evidence>
<dbReference type="GO" id="GO:0009289">
    <property type="term" value="C:pilus"/>
    <property type="evidence" value="ECO:0007669"/>
    <property type="project" value="InterPro"/>
</dbReference>
<dbReference type="PATRIC" id="fig|1120925.3.peg.3219"/>
<proteinExistence type="inferred from homology"/>
<sequence length="156" mass="16373">MKSVQKGFTLIELMIVVAIIGILAAIAIPQYQNYVTKSQVTRVFGEISELKGFVDMCITDAAECANIKPPISSLLGADQTFGVAANKQAVVTIKDTGEATVKALFGATGGSLLTGKHMTWTRASSTDATNPGQWTCSTDVDAKFQPAGCKTAATKP</sequence>
<dbReference type="AlphaFoldDB" id="N9C6Q3"/>
<dbReference type="InterPro" id="IPR045584">
    <property type="entry name" value="Pilin-like"/>
</dbReference>
<dbReference type="PROSITE" id="PS00409">
    <property type="entry name" value="PROKAR_NTER_METHYL"/>
    <property type="match status" value="1"/>
</dbReference>
<comment type="subunit">
    <text evidence="2">The pili are polar flexible filaments of about 5.4 nanometers diameter and 2.5 micrometers average length; they consist of only a single polypeptide chain arranged in a helical configuration of five subunits per turn in the assembled pilus.</text>
</comment>
<protein>
    <recommendedName>
        <fullName evidence="8">Fimbrial protein</fullName>
    </recommendedName>
</protein>
<dbReference type="GO" id="GO:0007155">
    <property type="term" value="P:cell adhesion"/>
    <property type="evidence" value="ECO:0007669"/>
    <property type="project" value="InterPro"/>
</dbReference>
<dbReference type="eggNOG" id="COG4969">
    <property type="taxonomic scope" value="Bacteria"/>
</dbReference>
<dbReference type="Gene3D" id="3.30.700.10">
    <property type="entry name" value="Glycoprotein, Type 4 Pilin"/>
    <property type="match status" value="1"/>
</dbReference>
<dbReference type="InterPro" id="IPR001082">
    <property type="entry name" value="Pilin"/>
</dbReference>
<evidence type="ECO:0000256" key="3">
    <source>
        <dbReference type="ARBA" id="ARBA00022481"/>
    </source>
</evidence>
<keyword evidence="5" id="KW-0812">Transmembrane</keyword>
<evidence type="ECO:0000313" key="7">
    <source>
        <dbReference type="Proteomes" id="UP000018460"/>
    </source>
</evidence>
<keyword evidence="4" id="KW-0281">Fimbrium</keyword>
<dbReference type="EMBL" id="APQD01000023">
    <property type="protein sequence ID" value="ENV81512.1"/>
    <property type="molecule type" value="Genomic_DNA"/>
</dbReference>
<dbReference type="Proteomes" id="UP000018460">
    <property type="component" value="Unassembled WGS sequence"/>
</dbReference>
<dbReference type="Pfam" id="PF00114">
    <property type="entry name" value="Pilin"/>
    <property type="match status" value="1"/>
</dbReference>
<accession>N9C6Q3</accession>
<keyword evidence="5" id="KW-1133">Transmembrane helix</keyword>
<evidence type="ECO:0000256" key="4">
    <source>
        <dbReference type="RuleBase" id="RU000389"/>
    </source>
</evidence>
<comment type="similarity">
    <text evidence="1 4">Belongs to the N-Me-Phe pilin family.</text>
</comment>
<dbReference type="GO" id="GO:0015628">
    <property type="term" value="P:protein secretion by the type II secretion system"/>
    <property type="evidence" value="ECO:0007669"/>
    <property type="project" value="InterPro"/>
</dbReference>
<comment type="caution">
    <text evidence="6">The sequence shown here is derived from an EMBL/GenBank/DDBJ whole genome shotgun (WGS) entry which is preliminary data.</text>
</comment>
<evidence type="ECO:0000256" key="5">
    <source>
        <dbReference type="SAM" id="Phobius"/>
    </source>
</evidence>
<dbReference type="PANTHER" id="PTHR30093:SF34">
    <property type="entry name" value="PREPILIN PEPTIDASE-DEPENDENT PROTEIN D"/>
    <property type="match status" value="1"/>
</dbReference>
<dbReference type="InterPro" id="IPR000983">
    <property type="entry name" value="Bac_GSPG_pilin"/>
</dbReference>
<dbReference type="PANTHER" id="PTHR30093">
    <property type="entry name" value="GENERAL SECRETION PATHWAY PROTEIN G"/>
    <property type="match status" value="1"/>
</dbReference>
<evidence type="ECO:0008006" key="8">
    <source>
        <dbReference type="Google" id="ProtNLM"/>
    </source>
</evidence>
<dbReference type="RefSeq" id="WP_005013183.1">
    <property type="nucleotide sequence ID" value="NZ_KB849730.1"/>
</dbReference>
<evidence type="ECO:0000313" key="6">
    <source>
        <dbReference type="EMBL" id="ENV81512.1"/>
    </source>
</evidence>
<evidence type="ECO:0000256" key="2">
    <source>
        <dbReference type="ARBA" id="ARBA00011156"/>
    </source>
</evidence>
<name>N9C6Q3_9GAMM</name>
<keyword evidence="7" id="KW-1185">Reference proteome</keyword>
<dbReference type="PRINTS" id="PR00813">
    <property type="entry name" value="BCTERIALGSPG"/>
</dbReference>
<keyword evidence="5" id="KW-0472">Membrane</keyword>
<keyword evidence="3" id="KW-0488">Methylation</keyword>
<feature type="transmembrane region" description="Helical" evidence="5">
    <location>
        <begin position="7"/>
        <end position="28"/>
    </location>
</feature>
<dbReference type="GO" id="GO:0015627">
    <property type="term" value="C:type II protein secretion system complex"/>
    <property type="evidence" value="ECO:0007669"/>
    <property type="project" value="InterPro"/>
</dbReference>
<dbReference type="InterPro" id="IPR012902">
    <property type="entry name" value="N_methyl_site"/>
</dbReference>
<gene>
    <name evidence="6" type="ORF">F941_03070</name>
</gene>